<sequence length="270" mass="31587">SFIFPSKFIQCNQTISPFQINLLNNNLQNFSLTLCNVTFSLSLRPNKHYLSNNFSIDLINDNFTNHILSPSPIPSLSLIGKITEDPLSSVSLTLLSDQLLTLFIYVNQTYYYYQTYDDSNKTYYSLTFSLKDLIQHYSTQINDSIWSTLKQEEINYQKLAYSIRDLHFIYELLTLRCSSPTLSSVIISNSTSYCSLALICDVYLFRNVFQYNLTLTQEYFAYFIQHYNFILRTLTDHEYGGFLIQKIIIYNKTMTTTMSNIVCWNIMFLL</sequence>
<evidence type="ECO:0000313" key="2">
    <source>
        <dbReference type="EMBL" id="CAF4383850.1"/>
    </source>
</evidence>
<dbReference type="EMBL" id="CAJNOK010046465">
    <property type="protein sequence ID" value="CAF1583551.1"/>
    <property type="molecule type" value="Genomic_DNA"/>
</dbReference>
<protein>
    <submittedName>
        <fullName evidence="1">Uncharacterized protein</fullName>
    </submittedName>
</protein>
<organism evidence="1 3">
    <name type="scientific">Didymodactylos carnosus</name>
    <dbReference type="NCBI Taxonomy" id="1234261"/>
    <lineage>
        <taxon>Eukaryota</taxon>
        <taxon>Metazoa</taxon>
        <taxon>Spiralia</taxon>
        <taxon>Gnathifera</taxon>
        <taxon>Rotifera</taxon>
        <taxon>Eurotatoria</taxon>
        <taxon>Bdelloidea</taxon>
        <taxon>Philodinida</taxon>
        <taxon>Philodinidae</taxon>
        <taxon>Didymodactylos</taxon>
    </lineage>
</organism>
<dbReference type="AlphaFoldDB" id="A0A8S2FY98"/>
<proteinExistence type="predicted"/>
<dbReference type="Proteomes" id="UP000677228">
    <property type="component" value="Unassembled WGS sequence"/>
</dbReference>
<accession>A0A8S2FY98</accession>
<feature type="non-terminal residue" evidence="1">
    <location>
        <position position="1"/>
    </location>
</feature>
<evidence type="ECO:0000313" key="3">
    <source>
        <dbReference type="Proteomes" id="UP000677228"/>
    </source>
</evidence>
<evidence type="ECO:0000313" key="1">
    <source>
        <dbReference type="EMBL" id="CAF1583551.1"/>
    </source>
</evidence>
<dbReference type="EMBL" id="CAJOBA010069623">
    <property type="protein sequence ID" value="CAF4383850.1"/>
    <property type="molecule type" value="Genomic_DNA"/>
</dbReference>
<gene>
    <name evidence="1" type="ORF">OVA965_LOCUS41112</name>
    <name evidence="2" type="ORF">TMI583_LOCUS42681</name>
</gene>
<name>A0A8S2FY98_9BILA</name>
<reference evidence="1" key="1">
    <citation type="submission" date="2021-02" db="EMBL/GenBank/DDBJ databases">
        <authorList>
            <person name="Nowell W R."/>
        </authorList>
    </citation>
    <scope>NUCLEOTIDE SEQUENCE</scope>
</reference>
<dbReference type="Proteomes" id="UP000682733">
    <property type="component" value="Unassembled WGS sequence"/>
</dbReference>
<comment type="caution">
    <text evidence="1">The sequence shown here is derived from an EMBL/GenBank/DDBJ whole genome shotgun (WGS) entry which is preliminary data.</text>
</comment>